<feature type="domain" description="DJ-1/PfpI" evidence="2">
    <location>
        <begin position="32"/>
        <end position="185"/>
    </location>
</feature>
<dbReference type="PROSITE" id="PS51276">
    <property type="entry name" value="PEPTIDASE_C56_PFPI"/>
    <property type="match status" value="1"/>
</dbReference>
<dbReference type="NCBIfam" id="TIGR01382">
    <property type="entry name" value="PfpI"/>
    <property type="match status" value="1"/>
</dbReference>
<comment type="similarity">
    <text evidence="1">Belongs to the peptidase C56 family.</text>
</comment>
<dbReference type="Gene3D" id="3.40.50.880">
    <property type="match status" value="1"/>
</dbReference>
<accession>A0A932QXP6</accession>
<evidence type="ECO:0000313" key="4">
    <source>
        <dbReference type="Proteomes" id="UP000753196"/>
    </source>
</evidence>
<organism evidence="3 4">
    <name type="scientific">Candidatus Sungiibacteriota bacterium</name>
    <dbReference type="NCBI Taxonomy" id="2750080"/>
    <lineage>
        <taxon>Bacteria</taxon>
        <taxon>Candidatus Sungiibacteriota</taxon>
    </lineage>
</organism>
<dbReference type="EMBL" id="JACQCR010000003">
    <property type="protein sequence ID" value="MBI3630740.1"/>
    <property type="molecule type" value="Genomic_DNA"/>
</dbReference>
<name>A0A932QXP6_9BACT</name>
<comment type="caution">
    <text evidence="3">The sequence shown here is derived from an EMBL/GenBank/DDBJ whole genome shotgun (WGS) entry which is preliminary data.</text>
</comment>
<dbReference type="Pfam" id="PF01965">
    <property type="entry name" value="DJ-1_PfpI"/>
    <property type="match status" value="1"/>
</dbReference>
<proteinExistence type="inferred from homology"/>
<dbReference type="CDD" id="cd03134">
    <property type="entry name" value="GATase1_PfpI_like"/>
    <property type="match status" value="1"/>
</dbReference>
<dbReference type="SUPFAM" id="SSF52317">
    <property type="entry name" value="Class I glutamine amidotransferase-like"/>
    <property type="match status" value="1"/>
</dbReference>
<protein>
    <submittedName>
        <fullName evidence="3">Type 1 glutamine amidotransferase</fullName>
    </submittedName>
</protein>
<gene>
    <name evidence="3" type="ORF">HY221_00145</name>
</gene>
<sequence>MTILEKLTGMDKQQKDNHAVAPIPERLMKLERVAIITADDTQDLEFFYPYYRLTEEGYTVDVITPEGGSFEGKHGLGLNDTKSISDVLPQNYALLYIPGGKAPATLRKNMEVLNFVKEFAASGKPIAAICHGPQLLISAGLVKNKQMAAWPEIAGEIEEAGGIFINEALVEDGQFITSRKPGDLHRHLYGVLQYLQGNIPNESRVERLERKYIKQPA</sequence>
<keyword evidence="3" id="KW-0315">Glutamine amidotransferase</keyword>
<evidence type="ECO:0000259" key="2">
    <source>
        <dbReference type="Pfam" id="PF01965"/>
    </source>
</evidence>
<dbReference type="InterPro" id="IPR006286">
    <property type="entry name" value="C56_PfpI-like"/>
</dbReference>
<dbReference type="Proteomes" id="UP000753196">
    <property type="component" value="Unassembled WGS sequence"/>
</dbReference>
<evidence type="ECO:0000256" key="1">
    <source>
        <dbReference type="ARBA" id="ARBA00008542"/>
    </source>
</evidence>
<reference evidence="3" key="1">
    <citation type="submission" date="2020-07" db="EMBL/GenBank/DDBJ databases">
        <title>Huge and variable diversity of episymbiotic CPR bacteria and DPANN archaea in groundwater ecosystems.</title>
        <authorList>
            <person name="He C.Y."/>
            <person name="Keren R."/>
            <person name="Whittaker M."/>
            <person name="Farag I.F."/>
            <person name="Doudna J."/>
            <person name="Cate J.H.D."/>
            <person name="Banfield J.F."/>
        </authorList>
    </citation>
    <scope>NUCLEOTIDE SEQUENCE</scope>
    <source>
        <strain evidence="3">NC_groundwater_973_Pr1_S-0.2um_54_13</strain>
    </source>
</reference>
<dbReference type="PANTHER" id="PTHR42733">
    <property type="entry name" value="DJ-1 PROTEIN"/>
    <property type="match status" value="1"/>
</dbReference>
<dbReference type="InterPro" id="IPR029062">
    <property type="entry name" value="Class_I_gatase-like"/>
</dbReference>
<dbReference type="InterPro" id="IPR002818">
    <property type="entry name" value="DJ-1/PfpI"/>
</dbReference>
<dbReference type="PANTHER" id="PTHR42733:SF2">
    <property type="entry name" value="DJ-1_THIJ_PFPI FAMILY PROTEIN"/>
    <property type="match status" value="1"/>
</dbReference>
<evidence type="ECO:0000313" key="3">
    <source>
        <dbReference type="EMBL" id="MBI3630740.1"/>
    </source>
</evidence>
<dbReference type="AlphaFoldDB" id="A0A932QXP6"/>